<dbReference type="PANTHER" id="PTHR31212">
    <property type="entry name" value="ALPHA-KETOGLUTARATE-DEPENDENT DIOXYGENASE ALKB HOMOLOG 3"/>
    <property type="match status" value="1"/>
</dbReference>
<dbReference type="GO" id="GO:0016787">
    <property type="term" value="F:hydrolase activity"/>
    <property type="evidence" value="ECO:0007669"/>
    <property type="project" value="UniProtKB-ARBA"/>
</dbReference>
<keyword evidence="4" id="KW-0460">Magnesium</keyword>
<evidence type="ECO:0000313" key="11">
    <source>
        <dbReference type="Proteomes" id="UP000232693"/>
    </source>
</evidence>
<dbReference type="Proteomes" id="UP000232693">
    <property type="component" value="Chromosome"/>
</dbReference>
<proteinExistence type="predicted"/>
<dbReference type="InterPro" id="IPR032854">
    <property type="entry name" value="ALKBH3"/>
</dbReference>
<evidence type="ECO:0000256" key="6">
    <source>
        <dbReference type="ARBA" id="ARBA00023002"/>
    </source>
</evidence>
<accession>A0A2K9AH89</accession>
<evidence type="ECO:0000256" key="1">
    <source>
        <dbReference type="ARBA" id="ARBA00001954"/>
    </source>
</evidence>
<organism evidence="10 11">
    <name type="scientific">Kangiella profundi</name>
    <dbReference type="NCBI Taxonomy" id="1561924"/>
    <lineage>
        <taxon>Bacteria</taxon>
        <taxon>Pseudomonadati</taxon>
        <taxon>Pseudomonadota</taxon>
        <taxon>Gammaproteobacteria</taxon>
        <taxon>Kangiellales</taxon>
        <taxon>Kangiellaceae</taxon>
        <taxon>Kangiella</taxon>
    </lineage>
</organism>
<dbReference type="PROSITE" id="PS51471">
    <property type="entry name" value="FE2OG_OXY"/>
    <property type="match status" value="1"/>
</dbReference>
<dbReference type="GO" id="GO:0016705">
    <property type="term" value="F:oxidoreductase activity, acting on paired donors, with incorporation or reduction of molecular oxygen"/>
    <property type="evidence" value="ECO:0007669"/>
    <property type="project" value="UniProtKB-ARBA"/>
</dbReference>
<dbReference type="Gene3D" id="2.60.120.590">
    <property type="entry name" value="Alpha-ketoglutarate-dependent dioxygenase AlkB-like"/>
    <property type="match status" value="1"/>
</dbReference>
<dbReference type="InterPro" id="IPR005123">
    <property type="entry name" value="Oxoglu/Fe-dep_dioxygenase_dom"/>
</dbReference>
<evidence type="ECO:0000256" key="4">
    <source>
        <dbReference type="ARBA" id="ARBA00022842"/>
    </source>
</evidence>
<dbReference type="InterPro" id="IPR027450">
    <property type="entry name" value="AlkB-like"/>
</dbReference>
<evidence type="ECO:0000259" key="9">
    <source>
        <dbReference type="PROSITE" id="PS51471"/>
    </source>
</evidence>
<dbReference type="GO" id="GO:0051213">
    <property type="term" value="F:dioxygenase activity"/>
    <property type="evidence" value="ECO:0007669"/>
    <property type="project" value="UniProtKB-KW"/>
</dbReference>
<reference evidence="10 11" key="1">
    <citation type="submission" date="2017-12" db="EMBL/GenBank/DDBJ databases">
        <title>Kangiella profundi FT102 completed genome.</title>
        <authorList>
            <person name="Xu J."/>
            <person name="Wang J."/>
            <person name="Lu Y."/>
        </authorList>
    </citation>
    <scope>NUCLEOTIDE SEQUENCE [LARGE SCALE GENOMIC DNA]</scope>
    <source>
        <strain evidence="10 11">FT102</strain>
    </source>
</reference>
<dbReference type="GO" id="GO:0046872">
    <property type="term" value="F:metal ion binding"/>
    <property type="evidence" value="ECO:0007669"/>
    <property type="project" value="UniProtKB-KW"/>
</dbReference>
<name>A0A2K9AH89_9GAMM</name>
<dbReference type="FunFam" id="2.60.120.590:FF:000004">
    <property type="entry name" value="DNA oxidative demethylase ALKBH2"/>
    <property type="match status" value="1"/>
</dbReference>
<dbReference type="AlphaFoldDB" id="A0A2K9AH89"/>
<keyword evidence="7" id="KW-0408">Iron</keyword>
<dbReference type="OrthoDB" id="190276at2"/>
<dbReference type="GO" id="GO:0032451">
    <property type="term" value="F:demethylase activity"/>
    <property type="evidence" value="ECO:0007669"/>
    <property type="project" value="UniProtKB-ARBA"/>
</dbReference>
<feature type="domain" description="Fe2OG dioxygenase" evidence="9">
    <location>
        <begin position="105"/>
        <end position="203"/>
    </location>
</feature>
<keyword evidence="5 10" id="KW-0223">Dioxygenase</keyword>
<evidence type="ECO:0000256" key="2">
    <source>
        <dbReference type="ARBA" id="ARBA00022723"/>
    </source>
</evidence>
<gene>
    <name evidence="10" type="ORF">CW740_03325</name>
</gene>
<evidence type="ECO:0000256" key="5">
    <source>
        <dbReference type="ARBA" id="ARBA00022964"/>
    </source>
</evidence>
<protein>
    <submittedName>
        <fullName evidence="10">Alpha-ketoglutarate-dependent dioxygenase AlkB</fullName>
    </submittedName>
</protein>
<dbReference type="RefSeq" id="WP_106646197.1">
    <property type="nucleotide sequence ID" value="NZ_BMGO01000002.1"/>
</dbReference>
<keyword evidence="11" id="KW-1185">Reference proteome</keyword>
<dbReference type="Pfam" id="PF13532">
    <property type="entry name" value="2OG-FeII_Oxy_2"/>
    <property type="match status" value="1"/>
</dbReference>
<evidence type="ECO:0000256" key="3">
    <source>
        <dbReference type="ARBA" id="ARBA00022763"/>
    </source>
</evidence>
<keyword evidence="6" id="KW-0560">Oxidoreductase</keyword>
<keyword evidence="8" id="KW-0234">DNA repair</keyword>
<dbReference type="KEGG" id="kpd:CW740_03325"/>
<dbReference type="EMBL" id="CP025120">
    <property type="protein sequence ID" value="AUD78324.1"/>
    <property type="molecule type" value="Genomic_DNA"/>
</dbReference>
<dbReference type="InterPro" id="IPR037151">
    <property type="entry name" value="AlkB-like_sf"/>
</dbReference>
<dbReference type="PANTHER" id="PTHR31212:SF4">
    <property type="entry name" value="ALPHA-KETOGLUTARATE-DEPENDENT DIOXYGENASE ALKB HOMOLOG 3"/>
    <property type="match status" value="1"/>
</dbReference>
<dbReference type="GO" id="GO:0006307">
    <property type="term" value="P:DNA alkylation repair"/>
    <property type="evidence" value="ECO:0007669"/>
    <property type="project" value="InterPro"/>
</dbReference>
<evidence type="ECO:0000256" key="8">
    <source>
        <dbReference type="ARBA" id="ARBA00023204"/>
    </source>
</evidence>
<dbReference type="SUPFAM" id="SSF51197">
    <property type="entry name" value="Clavaminate synthase-like"/>
    <property type="match status" value="1"/>
</dbReference>
<sequence>MHQPSLFNEQSSDSIRLKDAELEYWPVFLSDKEAGGYLSKLLKVTDWQTETIRIAGVERLVPRLTAWYGEPGASYSYSGVLHHPTAWNQELLTLKKQIEQCCGESFNSALLNLYRNGKDSVAWHSDDEPELGQQPIIASLSLGAPRSFQLKHKKDPHLRHKLTLTSGSLLVMRGDTQQCWSHQVPKEPAVTEPRINITFRNIVTNSNQ</sequence>
<keyword evidence="2" id="KW-0479">Metal-binding</keyword>
<comment type="cofactor">
    <cofactor evidence="1">
        <name>Fe(2+)</name>
        <dbReference type="ChEBI" id="CHEBI:29033"/>
    </cofactor>
</comment>
<dbReference type="GO" id="GO:0140097">
    <property type="term" value="F:catalytic activity, acting on DNA"/>
    <property type="evidence" value="ECO:0007669"/>
    <property type="project" value="UniProtKB-ARBA"/>
</dbReference>
<evidence type="ECO:0000256" key="7">
    <source>
        <dbReference type="ARBA" id="ARBA00023004"/>
    </source>
</evidence>
<evidence type="ECO:0000313" key="10">
    <source>
        <dbReference type="EMBL" id="AUD78324.1"/>
    </source>
</evidence>
<keyword evidence="3" id="KW-0227">DNA damage</keyword>